<keyword evidence="1" id="KW-0812">Transmembrane</keyword>
<evidence type="ECO:0000313" key="2">
    <source>
        <dbReference type="EMBL" id="KAF2676298.1"/>
    </source>
</evidence>
<feature type="transmembrane region" description="Helical" evidence="1">
    <location>
        <begin position="515"/>
        <end position="539"/>
    </location>
</feature>
<organism evidence="2 3">
    <name type="scientific">Lentithecium fluviatile CBS 122367</name>
    <dbReference type="NCBI Taxonomy" id="1168545"/>
    <lineage>
        <taxon>Eukaryota</taxon>
        <taxon>Fungi</taxon>
        <taxon>Dikarya</taxon>
        <taxon>Ascomycota</taxon>
        <taxon>Pezizomycotina</taxon>
        <taxon>Dothideomycetes</taxon>
        <taxon>Pleosporomycetidae</taxon>
        <taxon>Pleosporales</taxon>
        <taxon>Massarineae</taxon>
        <taxon>Lentitheciaceae</taxon>
        <taxon>Lentithecium</taxon>
    </lineage>
</organism>
<gene>
    <name evidence="2" type="ORF">K458DRAFT_410522</name>
</gene>
<dbReference type="Proteomes" id="UP000799291">
    <property type="component" value="Unassembled WGS sequence"/>
</dbReference>
<keyword evidence="3" id="KW-1185">Reference proteome</keyword>
<accession>A0A6G1IDX3</accession>
<dbReference type="AlphaFoldDB" id="A0A6G1IDX3"/>
<name>A0A6G1IDX3_9PLEO</name>
<dbReference type="OrthoDB" id="5139479at2759"/>
<proteinExistence type="predicted"/>
<protein>
    <submittedName>
        <fullName evidence="2">Uncharacterized protein</fullName>
    </submittedName>
</protein>
<dbReference type="EMBL" id="MU005636">
    <property type="protein sequence ID" value="KAF2676298.1"/>
    <property type="molecule type" value="Genomic_DNA"/>
</dbReference>
<evidence type="ECO:0000313" key="3">
    <source>
        <dbReference type="Proteomes" id="UP000799291"/>
    </source>
</evidence>
<keyword evidence="1" id="KW-1133">Transmembrane helix</keyword>
<sequence length="619" mass="68325">MPRHFRQRPTWLPAWVPYKDGRYLGLARQTLLAWSSTILATAFFFMTVAYATRKSRLTSVSFVHASQSSTIMTLRVLSEAAGIFLACSVYSTFEVVQWVLISQAKGMCLPQFLALQSSTGPLGLLSIALGQGLPKCEWPMKPRLMSLLRLVAQAAVPLIGVLIMSRVSTHSVFTPISSTVTPITFGMEPFNGSLASRMGVWQDIMFNVNYVSFLSNPLRAIDVTPDAEKKKTDCVHGVSVTANTTCERHLLITGEYNMVEANTPKHEGLEDQVALFTNQQVYSLDYRDNVKIIKDGLRCEQFTAGPGSYVLCTRNTPDGFIEAAMRPCPAKLVFKRQCTEETSWKEARGFTTSLRPSLLKATVSYDRTDGRILSHETLTEPNLVPINASDLLDAMTVLLNTSLVPPNSSETNPILGAPNHFFGRLIVGHNYRISKLMEENPGSIVKGTNALQSIIAITLFYCQIGILGQTVLAQFNNGTAINDYYTSGAFAKADPNTYFALADTHYMIEVGRATLIAYVVLGGVTLSICIIVLIIGSLIELAKLDAEPTLWPALDFFTQCKVQDFNGKVVPAHKRVEMAWIHDGKQLFKEIEGLRVTRRKRVHGPGSAPGVELDRRDDA</sequence>
<reference evidence="2" key="1">
    <citation type="journal article" date="2020" name="Stud. Mycol.">
        <title>101 Dothideomycetes genomes: a test case for predicting lifestyles and emergence of pathogens.</title>
        <authorList>
            <person name="Haridas S."/>
            <person name="Albert R."/>
            <person name="Binder M."/>
            <person name="Bloem J."/>
            <person name="Labutti K."/>
            <person name="Salamov A."/>
            <person name="Andreopoulos B."/>
            <person name="Baker S."/>
            <person name="Barry K."/>
            <person name="Bills G."/>
            <person name="Bluhm B."/>
            <person name="Cannon C."/>
            <person name="Castanera R."/>
            <person name="Culley D."/>
            <person name="Daum C."/>
            <person name="Ezra D."/>
            <person name="Gonzalez J."/>
            <person name="Henrissat B."/>
            <person name="Kuo A."/>
            <person name="Liang C."/>
            <person name="Lipzen A."/>
            <person name="Lutzoni F."/>
            <person name="Magnuson J."/>
            <person name="Mondo S."/>
            <person name="Nolan M."/>
            <person name="Ohm R."/>
            <person name="Pangilinan J."/>
            <person name="Park H.-J."/>
            <person name="Ramirez L."/>
            <person name="Alfaro M."/>
            <person name="Sun H."/>
            <person name="Tritt A."/>
            <person name="Yoshinaga Y."/>
            <person name="Zwiers L.-H."/>
            <person name="Turgeon B."/>
            <person name="Goodwin S."/>
            <person name="Spatafora J."/>
            <person name="Crous P."/>
            <person name="Grigoriev I."/>
        </authorList>
    </citation>
    <scope>NUCLEOTIDE SEQUENCE</scope>
    <source>
        <strain evidence="2">CBS 122367</strain>
    </source>
</reference>
<feature type="transmembrane region" description="Helical" evidence="1">
    <location>
        <begin position="31"/>
        <end position="51"/>
    </location>
</feature>
<keyword evidence="1" id="KW-0472">Membrane</keyword>
<evidence type="ECO:0000256" key="1">
    <source>
        <dbReference type="SAM" id="Phobius"/>
    </source>
</evidence>